<feature type="transmembrane region" description="Helical" evidence="2">
    <location>
        <begin position="192"/>
        <end position="215"/>
    </location>
</feature>
<evidence type="ECO:0000256" key="1">
    <source>
        <dbReference type="SAM" id="MobiDB-lite"/>
    </source>
</evidence>
<dbReference type="AlphaFoldDB" id="A0AAI8YCW8"/>
<keyword evidence="2" id="KW-0812">Transmembrane</keyword>
<comment type="caution">
    <text evidence="3">The sequence shown here is derived from an EMBL/GenBank/DDBJ whole genome shotgun (WGS) entry which is preliminary data.</text>
</comment>
<feature type="transmembrane region" description="Helical" evidence="2">
    <location>
        <begin position="284"/>
        <end position="304"/>
    </location>
</feature>
<feature type="transmembrane region" description="Helical" evidence="2">
    <location>
        <begin position="342"/>
        <end position="364"/>
    </location>
</feature>
<protein>
    <submittedName>
        <fullName evidence="3">Uu.00g100290.m01.CDS01</fullName>
    </submittedName>
</protein>
<evidence type="ECO:0000313" key="3">
    <source>
        <dbReference type="EMBL" id="CAJ2502635.1"/>
    </source>
</evidence>
<sequence>MARTKTPRKAKAAKPSSPSSASATASASSKTSRPLTGLYVAIFAAISGLCLWIMRIETVLADVPANFMPQVEAARYDNGLPMRTRYTGVAALDDTFRYLVLSFIAGPAGWDDGVRLQQIHFLVNFFAVVCVWNVEACRRRNAGRLISYTAIFACFYQTVGGAVIIPLYYLAYTLSSSSNAYYTSGREVALPYARGLLFAAVVGYLVPTIALYIPWFSFETTQLLTMVWQPAPLFVNLLLFLSSLILPSSSSSSPSTSSTTTSSSSSTTPSKPKKNADIKHLKRLYLIAGLISALTHLTTLYLSLTSSPSNPSLALRRIFLPSTTSRRDSTVLGLHYIFQVDWWGIFAPTLLWAWVAVCDVMRILLKPAGGDKNNHNNNASSLLAAVYIACATVVLGPGAALALVWSWREDRLAMIEDGVRGTIRKPKPKSA</sequence>
<feature type="transmembrane region" description="Helical" evidence="2">
    <location>
        <begin position="146"/>
        <end position="172"/>
    </location>
</feature>
<keyword evidence="4" id="KW-1185">Reference proteome</keyword>
<proteinExistence type="predicted"/>
<feature type="compositionally biased region" description="Basic residues" evidence="1">
    <location>
        <begin position="1"/>
        <end position="12"/>
    </location>
</feature>
<evidence type="ECO:0000313" key="4">
    <source>
        <dbReference type="Proteomes" id="UP001295740"/>
    </source>
</evidence>
<feature type="transmembrane region" description="Helical" evidence="2">
    <location>
        <begin position="116"/>
        <end position="134"/>
    </location>
</feature>
<feature type="transmembrane region" description="Helical" evidence="2">
    <location>
        <begin position="384"/>
        <end position="405"/>
    </location>
</feature>
<gene>
    <name evidence="3" type="ORF">KHLLAP_LOCUS3103</name>
</gene>
<feature type="region of interest" description="Disordered" evidence="1">
    <location>
        <begin position="1"/>
        <end position="27"/>
    </location>
</feature>
<organism evidence="3 4">
    <name type="scientific">Anthostomella pinea</name>
    <dbReference type="NCBI Taxonomy" id="933095"/>
    <lineage>
        <taxon>Eukaryota</taxon>
        <taxon>Fungi</taxon>
        <taxon>Dikarya</taxon>
        <taxon>Ascomycota</taxon>
        <taxon>Pezizomycotina</taxon>
        <taxon>Sordariomycetes</taxon>
        <taxon>Xylariomycetidae</taxon>
        <taxon>Xylariales</taxon>
        <taxon>Xylariaceae</taxon>
        <taxon>Anthostomella</taxon>
    </lineage>
</organism>
<feature type="compositionally biased region" description="Low complexity" evidence="1">
    <location>
        <begin position="13"/>
        <end position="27"/>
    </location>
</feature>
<dbReference type="EMBL" id="CAUWAG010000004">
    <property type="protein sequence ID" value="CAJ2502635.1"/>
    <property type="molecule type" value="Genomic_DNA"/>
</dbReference>
<accession>A0AAI8YCW8</accession>
<keyword evidence="2" id="KW-0472">Membrane</keyword>
<keyword evidence="2" id="KW-1133">Transmembrane helix</keyword>
<feature type="region of interest" description="Disordered" evidence="1">
    <location>
        <begin position="247"/>
        <end position="274"/>
    </location>
</feature>
<evidence type="ECO:0000256" key="2">
    <source>
        <dbReference type="SAM" id="Phobius"/>
    </source>
</evidence>
<dbReference type="Proteomes" id="UP001295740">
    <property type="component" value="Unassembled WGS sequence"/>
</dbReference>
<reference evidence="3" key="1">
    <citation type="submission" date="2023-10" db="EMBL/GenBank/DDBJ databases">
        <authorList>
            <person name="Hackl T."/>
        </authorList>
    </citation>
    <scope>NUCLEOTIDE SEQUENCE</scope>
</reference>
<feature type="compositionally biased region" description="Low complexity" evidence="1">
    <location>
        <begin position="247"/>
        <end position="270"/>
    </location>
</feature>
<feature type="transmembrane region" description="Helical" evidence="2">
    <location>
        <begin position="36"/>
        <end position="54"/>
    </location>
</feature>
<name>A0AAI8YCW8_9PEZI</name>